<evidence type="ECO:0000256" key="11">
    <source>
        <dbReference type="ARBA" id="ARBA00029983"/>
    </source>
</evidence>
<evidence type="ECO:0000256" key="12">
    <source>
        <dbReference type="ARBA" id="ARBA00030897"/>
    </source>
</evidence>
<dbReference type="GO" id="GO:0000822">
    <property type="term" value="F:inositol hexakisphosphate binding"/>
    <property type="evidence" value="ECO:0007669"/>
    <property type="project" value="TreeGrafter"/>
</dbReference>
<dbReference type="PANTHER" id="PTHR12960:SF0">
    <property type="entry name" value="MRNA EXPORT FACTOR GLE1"/>
    <property type="match status" value="1"/>
</dbReference>
<keyword evidence="8" id="KW-0539">Nucleus</keyword>
<organism evidence="15 16">
    <name type="scientific">Bugula neritina</name>
    <name type="common">Brown bryozoan</name>
    <name type="synonym">Sertularia neritina</name>
    <dbReference type="NCBI Taxonomy" id="10212"/>
    <lineage>
        <taxon>Eukaryota</taxon>
        <taxon>Metazoa</taxon>
        <taxon>Spiralia</taxon>
        <taxon>Lophotrochozoa</taxon>
        <taxon>Bryozoa</taxon>
        <taxon>Gymnolaemata</taxon>
        <taxon>Cheilostomatida</taxon>
        <taxon>Flustrina</taxon>
        <taxon>Buguloidea</taxon>
        <taxon>Bugulidae</taxon>
        <taxon>Bugula</taxon>
    </lineage>
</organism>
<accession>A0A7J7KHP3</accession>
<keyword evidence="6" id="KW-0811">Translocation</keyword>
<evidence type="ECO:0000313" key="16">
    <source>
        <dbReference type="Proteomes" id="UP000593567"/>
    </source>
</evidence>
<dbReference type="InterPro" id="IPR038506">
    <property type="entry name" value="GLE1-like_sf"/>
</dbReference>
<evidence type="ECO:0000256" key="1">
    <source>
        <dbReference type="ARBA" id="ARBA00004567"/>
    </source>
</evidence>
<feature type="region of interest" description="Disordered" evidence="14">
    <location>
        <begin position="35"/>
        <end position="56"/>
    </location>
</feature>
<keyword evidence="7" id="KW-0906">Nuclear pore complex</keyword>
<dbReference type="Pfam" id="PF07817">
    <property type="entry name" value="GLE1"/>
    <property type="match status" value="1"/>
</dbReference>
<evidence type="ECO:0000256" key="9">
    <source>
        <dbReference type="ARBA" id="ARBA00024680"/>
    </source>
</evidence>
<evidence type="ECO:0000256" key="13">
    <source>
        <dbReference type="SAM" id="Coils"/>
    </source>
</evidence>
<comment type="similarity">
    <text evidence="2">Belongs to the GLE1 family.</text>
</comment>
<evidence type="ECO:0000256" key="10">
    <source>
        <dbReference type="ARBA" id="ARBA00026227"/>
    </source>
</evidence>
<dbReference type="GO" id="GO:0031369">
    <property type="term" value="F:translation initiation factor binding"/>
    <property type="evidence" value="ECO:0007669"/>
    <property type="project" value="TreeGrafter"/>
</dbReference>
<comment type="subcellular location">
    <subcellularLocation>
        <location evidence="1">Nucleus</location>
        <location evidence="1">Nuclear pore complex</location>
    </subcellularLocation>
</comment>
<evidence type="ECO:0000256" key="3">
    <source>
        <dbReference type="ARBA" id="ARBA00022448"/>
    </source>
</evidence>
<dbReference type="PANTHER" id="PTHR12960">
    <property type="entry name" value="GLE-1-RELATED"/>
    <property type="match status" value="1"/>
</dbReference>
<evidence type="ECO:0000256" key="7">
    <source>
        <dbReference type="ARBA" id="ARBA00023132"/>
    </source>
</evidence>
<keyword evidence="4" id="KW-0509">mRNA transport</keyword>
<reference evidence="15" key="1">
    <citation type="submission" date="2020-06" db="EMBL/GenBank/DDBJ databases">
        <title>Draft genome of Bugula neritina, a colonial animal packing powerful symbionts and potential medicines.</title>
        <authorList>
            <person name="Rayko M."/>
        </authorList>
    </citation>
    <scope>NUCLEOTIDE SEQUENCE [LARGE SCALE GENOMIC DNA]</scope>
    <source>
        <strain evidence="15">Kwan_BN1</strain>
    </source>
</reference>
<evidence type="ECO:0000256" key="4">
    <source>
        <dbReference type="ARBA" id="ARBA00022816"/>
    </source>
</evidence>
<dbReference type="Gene3D" id="1.25.40.510">
    <property type="entry name" value="GLE1-like"/>
    <property type="match status" value="1"/>
</dbReference>
<dbReference type="GO" id="GO:0015031">
    <property type="term" value="P:protein transport"/>
    <property type="evidence" value="ECO:0007669"/>
    <property type="project" value="UniProtKB-KW"/>
</dbReference>
<dbReference type="Proteomes" id="UP000593567">
    <property type="component" value="Unassembled WGS sequence"/>
</dbReference>
<protein>
    <recommendedName>
        <fullName evidence="10">mRNA export factor GLE1</fullName>
    </recommendedName>
    <alternativeName>
        <fullName evidence="12">GLE1 RNA export mediator</fullName>
    </alternativeName>
    <alternativeName>
        <fullName evidence="11">Nucleoporin GLE1</fullName>
    </alternativeName>
</protein>
<gene>
    <name evidence="15" type="ORF">EB796_004289</name>
</gene>
<name>A0A7J7KHP3_BUGNE</name>
<feature type="region of interest" description="Disordered" evidence="14">
    <location>
        <begin position="305"/>
        <end position="326"/>
    </location>
</feature>
<keyword evidence="16" id="KW-1185">Reference proteome</keyword>
<dbReference type="GO" id="GO:0005737">
    <property type="term" value="C:cytoplasm"/>
    <property type="evidence" value="ECO:0007669"/>
    <property type="project" value="TreeGrafter"/>
</dbReference>
<keyword evidence="3" id="KW-0813">Transport</keyword>
<dbReference type="OrthoDB" id="420884at2759"/>
<dbReference type="InterPro" id="IPR012476">
    <property type="entry name" value="GLE1"/>
</dbReference>
<evidence type="ECO:0000256" key="6">
    <source>
        <dbReference type="ARBA" id="ARBA00023010"/>
    </source>
</evidence>
<dbReference type="GO" id="GO:0005543">
    <property type="term" value="F:phospholipid binding"/>
    <property type="evidence" value="ECO:0007669"/>
    <property type="project" value="TreeGrafter"/>
</dbReference>
<feature type="region of interest" description="Disordered" evidence="14">
    <location>
        <begin position="355"/>
        <end position="438"/>
    </location>
</feature>
<feature type="coiled-coil region" evidence="13">
    <location>
        <begin position="131"/>
        <end position="228"/>
    </location>
</feature>
<evidence type="ECO:0000256" key="2">
    <source>
        <dbReference type="ARBA" id="ARBA00011056"/>
    </source>
</evidence>
<sequence>MMKEKVTVNTTIGPLQNPYHLDEFNSSFFAVSPSGSDKQTFQHTSNTTKALPAESMSRSCESQVDLPVVARAATPSGKHNSIKREETLYVTSPENVKLWYLDAEYKRECERKTASDTALMISKFHEIEAKYANELDELMLEEAERKKAENERYSDELEKSYEIYEQERTLLEAKTQEDNKKIRNSLMQIKKHHMMETVRLQQEEAERVERQKREREQIEREHREILSKIDKSHKTLLEHLDSELFRGRDVTESYANKVKDTCSVIIGRVNSWRKFFSRSSITKLQECLDNLQYCIDGVSQQMEAIKKHSSQQRKLQEEHAQRQEELRRQSNLLPQHEQRQGQSQMPGQFHADRTHVPTQQQLHADRTHVPTQQQLHADRTHVPTQQQLHADRTHVPTQQQLHADRTHVPTQQQLHADRTHVPTQQQMGTPGARLEPKPLSDVGCHQNDLLVFLKLNELVKEAQNAGTSLSSNPRTKKLRMEVQKAVSITINSISDQSVTQTKEKFHTLVKLIKGESVQIGRDTLSTQGSPEAILFCQNLIAKKLVEQADSQVSSKATTASPYAAVIISLMNYSPLMRDLILAHFYIQCPYLVPYYPARQESQSAEEYFSSLGYKVSSSGEIEAQDLFIKRILGLTKLFSSCMIAKAVDGTGNTRFGIDQGWLWLAKLVNLRPHPATTATVLGGFLAVCGKKFTEIYGRQAYKLLRFLKIQYIPLICDLGSEGDGGATERLKLSLDSLISH</sequence>
<evidence type="ECO:0000256" key="14">
    <source>
        <dbReference type="SAM" id="MobiDB-lite"/>
    </source>
</evidence>
<comment type="caution">
    <text evidence="15">The sequence shown here is derived from an EMBL/GenBank/DDBJ whole genome shotgun (WGS) entry which is preliminary data.</text>
</comment>
<keyword evidence="13" id="KW-0175">Coiled coil</keyword>
<evidence type="ECO:0000256" key="8">
    <source>
        <dbReference type="ARBA" id="ARBA00023242"/>
    </source>
</evidence>
<dbReference type="EMBL" id="VXIV02000578">
    <property type="protein sequence ID" value="KAF6037404.1"/>
    <property type="molecule type" value="Genomic_DNA"/>
</dbReference>
<evidence type="ECO:0000313" key="15">
    <source>
        <dbReference type="EMBL" id="KAF6037404.1"/>
    </source>
</evidence>
<dbReference type="GO" id="GO:0044614">
    <property type="term" value="C:nuclear pore cytoplasmic filaments"/>
    <property type="evidence" value="ECO:0007669"/>
    <property type="project" value="TreeGrafter"/>
</dbReference>
<feature type="compositionally biased region" description="Polar residues" evidence="14">
    <location>
        <begin position="35"/>
        <end position="49"/>
    </location>
</feature>
<keyword evidence="5" id="KW-0653">Protein transport</keyword>
<comment type="function">
    <text evidence="9">Required for the export of mRNAs containing poly(A) tails from the nucleus into the cytoplasm. May be involved in the terminal step of the mRNA transport through the nuclear pore complex (NPC).</text>
</comment>
<dbReference type="AlphaFoldDB" id="A0A7J7KHP3"/>
<dbReference type="GO" id="GO:0016973">
    <property type="term" value="P:poly(A)+ mRNA export from nucleus"/>
    <property type="evidence" value="ECO:0007669"/>
    <property type="project" value="InterPro"/>
</dbReference>
<evidence type="ECO:0000256" key="5">
    <source>
        <dbReference type="ARBA" id="ARBA00022927"/>
    </source>
</evidence>
<feature type="compositionally biased region" description="Basic and acidic residues" evidence="14">
    <location>
        <begin position="314"/>
        <end position="326"/>
    </location>
</feature>
<proteinExistence type="inferred from homology"/>